<accession>A0ABS6WVX1</accession>
<protein>
    <submittedName>
        <fullName evidence="1">Uncharacterized protein</fullName>
    </submittedName>
</protein>
<dbReference type="RefSeq" id="WP_219157052.1">
    <property type="nucleotide sequence ID" value="NZ_JAHWGL010000009.1"/>
</dbReference>
<organism evidence="1 2">
    <name type="scientific">Hymenobacter profundi</name>
    <dbReference type="NCBI Taxonomy" id="1982110"/>
    <lineage>
        <taxon>Bacteria</taxon>
        <taxon>Pseudomonadati</taxon>
        <taxon>Bacteroidota</taxon>
        <taxon>Cytophagia</taxon>
        <taxon>Cytophagales</taxon>
        <taxon>Hymenobacteraceae</taxon>
        <taxon>Hymenobacter</taxon>
    </lineage>
</organism>
<keyword evidence="2" id="KW-1185">Reference proteome</keyword>
<evidence type="ECO:0000313" key="1">
    <source>
        <dbReference type="EMBL" id="MBW3127704.1"/>
    </source>
</evidence>
<name>A0ABS6WVX1_9BACT</name>
<dbReference type="EMBL" id="JAHWGL010000009">
    <property type="protein sequence ID" value="MBW3127704.1"/>
    <property type="molecule type" value="Genomic_DNA"/>
</dbReference>
<evidence type="ECO:0000313" key="2">
    <source>
        <dbReference type="Proteomes" id="UP000826188"/>
    </source>
</evidence>
<comment type="caution">
    <text evidence="1">The sequence shown here is derived from an EMBL/GenBank/DDBJ whole genome shotgun (WGS) entry which is preliminary data.</text>
</comment>
<gene>
    <name evidence="1" type="ORF">KYK14_04030</name>
</gene>
<proteinExistence type="predicted"/>
<reference evidence="1 2" key="1">
    <citation type="submission" date="2021-07" db="EMBL/GenBank/DDBJ databases">
        <title>Hymenobacter profundi sp. nov., isolated from deep-sea water.</title>
        <authorList>
            <person name="Kim M.K."/>
        </authorList>
    </citation>
    <scope>NUCLEOTIDE SEQUENCE [LARGE SCALE GENOMIC DNA]</scope>
    <source>
        <strain evidence="1 2">M2</strain>
    </source>
</reference>
<dbReference type="Proteomes" id="UP000826188">
    <property type="component" value="Unassembled WGS sequence"/>
</dbReference>
<sequence>MPTARTIYEQPEAWEHLQAWFERTNDPLQPWNVSAISRQVRMPQAVVRSLLTAPKGSSPGLSRVAFTVARLRVFQRLFRRYGYRTQISERLHPTTGACRAVPVLAGVQLQPYAYA</sequence>